<feature type="domain" description="Resolvase HTH" evidence="2">
    <location>
        <begin position="3"/>
        <end position="42"/>
    </location>
</feature>
<dbReference type="RefSeq" id="WP_005372075.1">
    <property type="nucleotide sequence ID" value="NZ_CM001475.1"/>
</dbReference>
<dbReference type="Proteomes" id="UP000005090">
    <property type="component" value="Chromosome"/>
</dbReference>
<proteinExistence type="predicted"/>
<dbReference type="SUPFAM" id="SSF46689">
    <property type="entry name" value="Homeodomain-like"/>
    <property type="match status" value="1"/>
</dbReference>
<evidence type="ECO:0000259" key="2">
    <source>
        <dbReference type="Pfam" id="PF02796"/>
    </source>
</evidence>
<sequence length="189" mass="21014">MRPKTSDELKRAITLRAAGWTLSAIVTETGISASTLQRYFRTHGVERGTISTEAVEQAKQRLLSDAGFIDDLKHQIAASIIDDLSLVRQLRETLALSLEELAGDPTTPATLKARSLAALSTSLKITQDVSRRALRIDNNDSLNGIQEPTRLIIEKMTDEEMQAAQDRFKEDEDDDETELLNDDLVSMED</sequence>
<accession>H8GR41</accession>
<name>H8GR41_METAL</name>
<dbReference type="Gene3D" id="1.10.10.60">
    <property type="entry name" value="Homeodomain-like"/>
    <property type="match status" value="1"/>
</dbReference>
<dbReference type="Pfam" id="PF02796">
    <property type="entry name" value="HTH_7"/>
    <property type="match status" value="1"/>
</dbReference>
<dbReference type="eggNOG" id="ENOG5033EGB">
    <property type="taxonomic scope" value="Bacteria"/>
</dbReference>
<evidence type="ECO:0000313" key="3">
    <source>
        <dbReference type="EMBL" id="EIC29868.1"/>
    </source>
</evidence>
<protein>
    <recommendedName>
        <fullName evidence="2">Resolvase HTH domain-containing protein</fullName>
    </recommendedName>
</protein>
<feature type="region of interest" description="Disordered" evidence="1">
    <location>
        <begin position="161"/>
        <end position="189"/>
    </location>
</feature>
<gene>
    <name evidence="3" type="ORF">Metal_2113</name>
</gene>
<reference evidence="3 4" key="1">
    <citation type="journal article" date="2013" name="Genome Announc.">
        <title>Genome Sequence of the Obligate Gammaproteobacterial Methanotroph Methylomicrobium album Strain BG8.</title>
        <authorList>
            <person name="Kits K.D."/>
            <person name="Kalyuzhnaya M.G."/>
            <person name="Klotz M.G."/>
            <person name="Jetten M.S."/>
            <person name="Op den Camp H.J."/>
            <person name="Vuilleumier S."/>
            <person name="Bringel F."/>
            <person name="Dispirito A.A."/>
            <person name="Murrell J.C."/>
            <person name="Bruce D."/>
            <person name="Cheng J.F."/>
            <person name="Copeland A."/>
            <person name="Goodwin L."/>
            <person name="Hauser L."/>
            <person name="Lajus A."/>
            <person name="Land M.L."/>
            <person name="Lapidus A."/>
            <person name="Lucas S."/>
            <person name="Medigue C."/>
            <person name="Pitluck S."/>
            <person name="Woyke T."/>
            <person name="Zeytun A."/>
            <person name="Stein L.Y."/>
        </authorList>
    </citation>
    <scope>NUCLEOTIDE SEQUENCE [LARGE SCALE GENOMIC DNA]</scope>
    <source>
        <strain evidence="3 4">BG8</strain>
    </source>
</reference>
<evidence type="ECO:0000256" key="1">
    <source>
        <dbReference type="SAM" id="MobiDB-lite"/>
    </source>
</evidence>
<organism evidence="3 4">
    <name type="scientific">Methylomicrobium album BG8</name>
    <dbReference type="NCBI Taxonomy" id="686340"/>
    <lineage>
        <taxon>Bacteria</taxon>
        <taxon>Pseudomonadati</taxon>
        <taxon>Pseudomonadota</taxon>
        <taxon>Gammaproteobacteria</taxon>
        <taxon>Methylococcales</taxon>
        <taxon>Methylococcaceae</taxon>
        <taxon>Methylomicrobium</taxon>
    </lineage>
</organism>
<dbReference type="EMBL" id="CM001475">
    <property type="protein sequence ID" value="EIC29868.1"/>
    <property type="molecule type" value="Genomic_DNA"/>
</dbReference>
<dbReference type="HOGENOM" id="CLU_1432995_0_0_6"/>
<dbReference type="GO" id="GO:0003677">
    <property type="term" value="F:DNA binding"/>
    <property type="evidence" value="ECO:0007669"/>
    <property type="project" value="InterPro"/>
</dbReference>
<dbReference type="STRING" id="686340.Metal_2113"/>
<evidence type="ECO:0000313" key="4">
    <source>
        <dbReference type="Proteomes" id="UP000005090"/>
    </source>
</evidence>
<feature type="compositionally biased region" description="Acidic residues" evidence="1">
    <location>
        <begin position="171"/>
        <end position="189"/>
    </location>
</feature>
<dbReference type="InterPro" id="IPR009057">
    <property type="entry name" value="Homeodomain-like_sf"/>
</dbReference>
<dbReference type="GO" id="GO:0000150">
    <property type="term" value="F:DNA strand exchange activity"/>
    <property type="evidence" value="ECO:0007669"/>
    <property type="project" value="InterPro"/>
</dbReference>
<dbReference type="AlphaFoldDB" id="H8GR41"/>
<dbReference type="InterPro" id="IPR006120">
    <property type="entry name" value="Resolvase_HTH_dom"/>
</dbReference>
<keyword evidence="4" id="KW-1185">Reference proteome</keyword>